<sequence length="261" mass="29882">MCALVKSSTTMEDSAAILRHISSFKDMLDLVNEEIEHTILRTREVDTEIAKLSEDQDNYAIREHGLAMKITSRSLELEALVQVATISKASVELMEKEIESLKQNKVNIEKRISNKSSVILKLHVLIDSEFYQKILVGNNLISENLEGKKKLICALIREVFLFQCKKFQEEMTTSENDVLRLLLLEKEALENEKENLQKKITALENSTNEFIEEILQEIHMCNSALEAEVNNLKSEHMIVLNDISDLRTLLESITSFEDSIQ</sequence>
<protein>
    <submittedName>
        <fullName evidence="2">Uncharacterized protein</fullName>
    </submittedName>
</protein>
<gene>
    <name evidence="2" type="ORF">ZIOFF_058565</name>
</gene>
<feature type="coiled-coil region" evidence="1">
    <location>
        <begin position="179"/>
        <end position="213"/>
    </location>
</feature>
<dbReference type="Proteomes" id="UP000734854">
    <property type="component" value="Unassembled WGS sequence"/>
</dbReference>
<reference evidence="2 3" key="1">
    <citation type="submission" date="2020-08" db="EMBL/GenBank/DDBJ databases">
        <title>Plant Genome Project.</title>
        <authorList>
            <person name="Zhang R.-G."/>
        </authorList>
    </citation>
    <scope>NUCLEOTIDE SEQUENCE [LARGE SCALE GENOMIC DNA]</scope>
    <source>
        <tissue evidence="2">Rhizome</tissue>
    </source>
</reference>
<organism evidence="2 3">
    <name type="scientific">Zingiber officinale</name>
    <name type="common">Ginger</name>
    <name type="synonym">Amomum zingiber</name>
    <dbReference type="NCBI Taxonomy" id="94328"/>
    <lineage>
        <taxon>Eukaryota</taxon>
        <taxon>Viridiplantae</taxon>
        <taxon>Streptophyta</taxon>
        <taxon>Embryophyta</taxon>
        <taxon>Tracheophyta</taxon>
        <taxon>Spermatophyta</taxon>
        <taxon>Magnoliopsida</taxon>
        <taxon>Liliopsida</taxon>
        <taxon>Zingiberales</taxon>
        <taxon>Zingiberaceae</taxon>
        <taxon>Zingiber</taxon>
    </lineage>
</organism>
<evidence type="ECO:0000313" key="2">
    <source>
        <dbReference type="EMBL" id="KAG6481941.1"/>
    </source>
</evidence>
<evidence type="ECO:0000256" key="1">
    <source>
        <dbReference type="SAM" id="Coils"/>
    </source>
</evidence>
<dbReference type="AlphaFoldDB" id="A0A8J5FBC0"/>
<comment type="caution">
    <text evidence="2">The sequence shown here is derived from an EMBL/GenBank/DDBJ whole genome shotgun (WGS) entry which is preliminary data.</text>
</comment>
<accession>A0A8J5FBC0</accession>
<name>A0A8J5FBC0_ZINOF</name>
<feature type="coiled-coil region" evidence="1">
    <location>
        <begin position="84"/>
        <end position="111"/>
    </location>
</feature>
<keyword evidence="1" id="KW-0175">Coiled coil</keyword>
<keyword evidence="3" id="KW-1185">Reference proteome</keyword>
<dbReference type="EMBL" id="JACMSC010000016">
    <property type="protein sequence ID" value="KAG6481941.1"/>
    <property type="molecule type" value="Genomic_DNA"/>
</dbReference>
<evidence type="ECO:0000313" key="3">
    <source>
        <dbReference type="Proteomes" id="UP000734854"/>
    </source>
</evidence>
<proteinExistence type="predicted"/>